<evidence type="ECO:0000313" key="3">
    <source>
        <dbReference type="Proteomes" id="UP001595906"/>
    </source>
</evidence>
<feature type="coiled-coil region" evidence="1">
    <location>
        <begin position="263"/>
        <end position="291"/>
    </location>
</feature>
<keyword evidence="3" id="KW-1185">Reference proteome</keyword>
<keyword evidence="1" id="KW-0175">Coiled coil</keyword>
<proteinExistence type="predicted"/>
<dbReference type="Proteomes" id="UP001595906">
    <property type="component" value="Unassembled WGS sequence"/>
</dbReference>
<dbReference type="EMBL" id="JBHSDC010000022">
    <property type="protein sequence ID" value="MFC4232506.1"/>
    <property type="molecule type" value="Genomic_DNA"/>
</dbReference>
<feature type="coiled-coil region" evidence="1">
    <location>
        <begin position="345"/>
        <end position="437"/>
    </location>
</feature>
<comment type="caution">
    <text evidence="2">The sequence shown here is derived from an EMBL/GenBank/DDBJ whole genome shotgun (WGS) entry which is preliminary data.</text>
</comment>
<organism evidence="2 3">
    <name type="scientific">Parasediminibacterium paludis</name>
    <dbReference type="NCBI Taxonomy" id="908966"/>
    <lineage>
        <taxon>Bacteria</taxon>
        <taxon>Pseudomonadati</taxon>
        <taxon>Bacteroidota</taxon>
        <taxon>Chitinophagia</taxon>
        <taxon>Chitinophagales</taxon>
        <taxon>Chitinophagaceae</taxon>
        <taxon>Parasediminibacterium</taxon>
    </lineage>
</organism>
<evidence type="ECO:0000313" key="2">
    <source>
        <dbReference type="EMBL" id="MFC4232506.1"/>
    </source>
</evidence>
<dbReference type="RefSeq" id="WP_379014387.1">
    <property type="nucleotide sequence ID" value="NZ_JBHSDC010000022.1"/>
</dbReference>
<reference evidence="3" key="1">
    <citation type="journal article" date="2019" name="Int. J. Syst. Evol. Microbiol.">
        <title>The Global Catalogue of Microorganisms (GCM) 10K type strain sequencing project: providing services to taxonomists for standard genome sequencing and annotation.</title>
        <authorList>
            <consortium name="The Broad Institute Genomics Platform"/>
            <consortium name="The Broad Institute Genome Sequencing Center for Infectious Disease"/>
            <person name="Wu L."/>
            <person name="Ma J."/>
        </authorList>
    </citation>
    <scope>NUCLEOTIDE SEQUENCE [LARGE SCALE GENOMIC DNA]</scope>
    <source>
        <strain evidence="3">CECT 8010</strain>
    </source>
</reference>
<evidence type="ECO:0008006" key="4">
    <source>
        <dbReference type="Google" id="ProtNLM"/>
    </source>
</evidence>
<name>A0ABV8PYI1_9BACT</name>
<sequence length="447" mass="52057">MTSADINKKLNSLNTLIQEFGISQFSSRDIWNRKKEIDENLKATQFDSAEDKATTLAAFEQLVKTITEKEAAVEAANEQFTQQGEQMVAQLTVAANNVLAQNTITKDDFKNLREIANQTFEYFKQQRWITKDRRTAAWDTYNHIRSIVKDKEDELFAQERATREKQQSQSLAITEKLCVIVNACAPAIAIEELQAFVERFQAFLHEQDLVTTDAKPWHLIAKPEDSKYSLRSRTETLNDVRNFIGIYKDVLTREHKGQVFANIDAIKEDLNKAWEEHKEAQQKRQEEWEIKKKERDEKREEWTKKQREFLDMLEKRLVNQQAYKAKQESYLQNQQVFEQRFQDRIAQQKDYSAKLKDQLKDLNEKLETAWTDSFKTKVAAWIAEKEEKLVSVEKDIEVLKNKLDDIAKNTESLPLKIADLDASIAEIESKIAEVKEKLANDVAVEKG</sequence>
<protein>
    <recommendedName>
        <fullName evidence="4">DUF349 domain-containing protein</fullName>
    </recommendedName>
</protein>
<evidence type="ECO:0000256" key="1">
    <source>
        <dbReference type="SAM" id="Coils"/>
    </source>
</evidence>
<accession>A0ABV8PYI1</accession>
<gene>
    <name evidence="2" type="ORF">ACFOW1_11420</name>
</gene>